<accession>A0A9D2SCW4</accession>
<evidence type="ECO:0000313" key="2">
    <source>
        <dbReference type="EMBL" id="HJB90471.1"/>
    </source>
</evidence>
<proteinExistence type="predicted"/>
<evidence type="ECO:0000256" key="1">
    <source>
        <dbReference type="SAM" id="Phobius"/>
    </source>
</evidence>
<keyword evidence="1" id="KW-1133">Transmembrane helix</keyword>
<protein>
    <recommendedName>
        <fullName evidence="4">DUF948 domain-containing protein</fullName>
    </recommendedName>
</protein>
<name>A0A9D2SCW4_9FIRM</name>
<dbReference type="EMBL" id="DWXE01000010">
    <property type="protein sequence ID" value="HJB90471.1"/>
    <property type="molecule type" value="Genomic_DNA"/>
</dbReference>
<evidence type="ECO:0008006" key="4">
    <source>
        <dbReference type="Google" id="ProtNLM"/>
    </source>
</evidence>
<dbReference type="Proteomes" id="UP000886883">
    <property type="component" value="Unassembled WGS sequence"/>
</dbReference>
<feature type="transmembrane region" description="Helical" evidence="1">
    <location>
        <begin position="20"/>
        <end position="40"/>
    </location>
</feature>
<gene>
    <name evidence="2" type="ORF">H9763_03270</name>
</gene>
<organism evidence="2 3">
    <name type="scientific">Candidatus Eisenbergiella merdigallinarum</name>
    <dbReference type="NCBI Taxonomy" id="2838552"/>
    <lineage>
        <taxon>Bacteria</taxon>
        <taxon>Bacillati</taxon>
        <taxon>Bacillota</taxon>
        <taxon>Clostridia</taxon>
        <taxon>Lachnospirales</taxon>
        <taxon>Lachnospiraceae</taxon>
        <taxon>Eisenbergiella</taxon>
    </lineage>
</organism>
<evidence type="ECO:0000313" key="3">
    <source>
        <dbReference type="Proteomes" id="UP000886883"/>
    </source>
</evidence>
<keyword evidence="1" id="KW-0812">Transmembrane</keyword>
<keyword evidence="1" id="KW-0472">Membrane</keyword>
<comment type="caution">
    <text evidence="2">The sequence shown here is derived from an EMBL/GenBank/DDBJ whole genome shotgun (WGS) entry which is preliminary data.</text>
</comment>
<reference evidence="2" key="2">
    <citation type="submission" date="2021-04" db="EMBL/GenBank/DDBJ databases">
        <authorList>
            <person name="Gilroy R."/>
        </authorList>
    </citation>
    <scope>NUCLEOTIDE SEQUENCE</scope>
    <source>
        <strain evidence="2">USAMLcec3-2134</strain>
    </source>
</reference>
<sequence>MQENEKVLELMKKQLFFTRIFAAACCALTVAVLAVLIRVIPPLLGMMDQAVTAMDQATATLETVDDTLTDIQGLFGEDGLVGQSSRALEEATDKINRMDIDSLNRAIGDLGDVVEPLADFFGKFR</sequence>
<reference evidence="2" key="1">
    <citation type="journal article" date="2021" name="PeerJ">
        <title>Extensive microbial diversity within the chicken gut microbiome revealed by metagenomics and culture.</title>
        <authorList>
            <person name="Gilroy R."/>
            <person name="Ravi A."/>
            <person name="Getino M."/>
            <person name="Pursley I."/>
            <person name="Horton D.L."/>
            <person name="Alikhan N.F."/>
            <person name="Baker D."/>
            <person name="Gharbi K."/>
            <person name="Hall N."/>
            <person name="Watson M."/>
            <person name="Adriaenssens E.M."/>
            <person name="Foster-Nyarko E."/>
            <person name="Jarju S."/>
            <person name="Secka A."/>
            <person name="Antonio M."/>
            <person name="Oren A."/>
            <person name="Chaudhuri R.R."/>
            <person name="La Ragione R."/>
            <person name="Hildebrand F."/>
            <person name="Pallen M.J."/>
        </authorList>
    </citation>
    <scope>NUCLEOTIDE SEQUENCE</scope>
    <source>
        <strain evidence="2">USAMLcec3-2134</strain>
    </source>
</reference>
<dbReference type="AlphaFoldDB" id="A0A9D2SCW4"/>